<accession>A0A372EDW0</accession>
<organism evidence="1 2">
    <name type="scientific">Hydrogenophaga borbori</name>
    <dbReference type="NCBI Taxonomy" id="2294117"/>
    <lineage>
        <taxon>Bacteria</taxon>
        <taxon>Pseudomonadati</taxon>
        <taxon>Pseudomonadota</taxon>
        <taxon>Betaproteobacteria</taxon>
        <taxon>Burkholderiales</taxon>
        <taxon>Comamonadaceae</taxon>
        <taxon>Hydrogenophaga</taxon>
    </lineage>
</organism>
<evidence type="ECO:0000313" key="2">
    <source>
        <dbReference type="Proteomes" id="UP000261931"/>
    </source>
</evidence>
<comment type="caution">
    <text evidence="1">The sequence shown here is derived from an EMBL/GenBank/DDBJ whole genome shotgun (WGS) entry which is preliminary data.</text>
</comment>
<name>A0A372EDW0_9BURK</name>
<proteinExistence type="predicted"/>
<reference evidence="1 2" key="1">
    <citation type="submission" date="2018-08" db="EMBL/GenBank/DDBJ databases">
        <title>Hydrogenophaga sp. LA-38 isolated from sludge.</title>
        <authorList>
            <person name="Im W.-T."/>
        </authorList>
    </citation>
    <scope>NUCLEOTIDE SEQUENCE [LARGE SCALE GENOMIC DNA]</scope>
    <source>
        <strain evidence="1 2">LA-38</strain>
    </source>
</reference>
<dbReference type="Proteomes" id="UP000261931">
    <property type="component" value="Unassembled WGS sequence"/>
</dbReference>
<dbReference type="AlphaFoldDB" id="A0A372EDW0"/>
<dbReference type="EMBL" id="QVLS01000019">
    <property type="protein sequence ID" value="RFP75552.1"/>
    <property type="molecule type" value="Genomic_DNA"/>
</dbReference>
<dbReference type="RefSeq" id="WP_116960989.1">
    <property type="nucleotide sequence ID" value="NZ_QVLS01000019.1"/>
</dbReference>
<gene>
    <name evidence="1" type="ORF">DY262_20920</name>
</gene>
<protein>
    <submittedName>
        <fullName evidence="1">Uncharacterized protein</fullName>
    </submittedName>
</protein>
<evidence type="ECO:0000313" key="1">
    <source>
        <dbReference type="EMBL" id="RFP75552.1"/>
    </source>
</evidence>
<sequence length="161" mass="17511">MFITAPGLVQHLHPAQVAPRQTHWPAITLALERPWYLLVHEVSCNGQKRSQTSLVAWDATLLDLLARIPVADLSGIARLDRRREAGPSWALEWIGALWAPAPGESPALGPLLFQLGTDPQLRNTDLLPVGEAAGRRLLYEAARARSAGPDPGPSGVAWRRA</sequence>
<keyword evidence="2" id="KW-1185">Reference proteome</keyword>